<dbReference type="RefSeq" id="WP_345426883.1">
    <property type="nucleotide sequence ID" value="NZ_BAABGT010000113.1"/>
</dbReference>
<name>A0ABP8S428_9PSEU</name>
<dbReference type="Gene3D" id="3.60.15.10">
    <property type="entry name" value="Ribonuclease Z/Hydroxyacylglutathione hydrolase-like"/>
    <property type="match status" value="1"/>
</dbReference>
<dbReference type="EMBL" id="BAABGT010000113">
    <property type="protein sequence ID" value="GAA4558588.1"/>
    <property type="molecule type" value="Genomic_DNA"/>
</dbReference>
<comment type="caution">
    <text evidence="2">The sequence shown here is derived from an EMBL/GenBank/DDBJ whole genome shotgun (WGS) entry which is preliminary data.</text>
</comment>
<protein>
    <submittedName>
        <fullName evidence="2">MBL fold metallo-hydrolase</fullName>
    </submittedName>
</protein>
<dbReference type="Pfam" id="PF00753">
    <property type="entry name" value="Lactamase_B"/>
    <property type="match status" value="1"/>
</dbReference>
<dbReference type="InterPro" id="IPR041712">
    <property type="entry name" value="DHPS-like_MBL-fold"/>
</dbReference>
<dbReference type="Proteomes" id="UP001501598">
    <property type="component" value="Unassembled WGS sequence"/>
</dbReference>
<dbReference type="PANTHER" id="PTHR13754">
    <property type="entry name" value="METALLO-BETA-LACTAMASE SUPERFAMILY PROTEIN"/>
    <property type="match status" value="1"/>
</dbReference>
<dbReference type="InterPro" id="IPR001279">
    <property type="entry name" value="Metallo-B-lactamas"/>
</dbReference>
<dbReference type="InterPro" id="IPR036866">
    <property type="entry name" value="RibonucZ/Hydroxyglut_hydro"/>
</dbReference>
<keyword evidence="3" id="KW-1185">Reference proteome</keyword>
<gene>
    <name evidence="2" type="ORF">GCM10023175_65030</name>
</gene>
<organism evidence="2 3">
    <name type="scientific">Pseudonocardia xishanensis</name>
    <dbReference type="NCBI Taxonomy" id="630995"/>
    <lineage>
        <taxon>Bacteria</taxon>
        <taxon>Bacillati</taxon>
        <taxon>Actinomycetota</taxon>
        <taxon>Actinomycetes</taxon>
        <taxon>Pseudonocardiales</taxon>
        <taxon>Pseudonocardiaceae</taxon>
        <taxon>Pseudonocardia</taxon>
    </lineage>
</organism>
<dbReference type="PANTHER" id="PTHR13754:SF13">
    <property type="entry name" value="METALLO-BETA-LACTAMASE SUPERFAMILY PROTEIN (AFU_ORTHOLOGUE AFUA_3G07630)"/>
    <property type="match status" value="1"/>
</dbReference>
<dbReference type="InterPro" id="IPR052926">
    <property type="entry name" value="Metallo-beta-lactamase_dom"/>
</dbReference>
<evidence type="ECO:0000313" key="2">
    <source>
        <dbReference type="EMBL" id="GAA4558588.1"/>
    </source>
</evidence>
<dbReference type="SUPFAM" id="SSF56281">
    <property type="entry name" value="Metallo-hydrolase/oxidoreductase"/>
    <property type="match status" value="1"/>
</dbReference>
<evidence type="ECO:0000313" key="3">
    <source>
        <dbReference type="Proteomes" id="UP001501598"/>
    </source>
</evidence>
<evidence type="ECO:0000259" key="1">
    <source>
        <dbReference type="Pfam" id="PF00753"/>
    </source>
</evidence>
<dbReference type="CDD" id="cd07713">
    <property type="entry name" value="DHPS-like_MBL-fold"/>
    <property type="match status" value="1"/>
</dbReference>
<proteinExistence type="predicted"/>
<feature type="domain" description="Metallo-beta-lactamase" evidence="1">
    <location>
        <begin position="47"/>
        <end position="236"/>
    </location>
</feature>
<reference evidence="3" key="1">
    <citation type="journal article" date="2019" name="Int. J. Syst. Evol. Microbiol.">
        <title>The Global Catalogue of Microorganisms (GCM) 10K type strain sequencing project: providing services to taxonomists for standard genome sequencing and annotation.</title>
        <authorList>
            <consortium name="The Broad Institute Genomics Platform"/>
            <consortium name="The Broad Institute Genome Sequencing Center for Infectious Disease"/>
            <person name="Wu L."/>
            <person name="Ma J."/>
        </authorList>
    </citation>
    <scope>NUCLEOTIDE SEQUENCE [LARGE SCALE GENOMIC DNA]</scope>
    <source>
        <strain evidence="3">JCM 17906</strain>
    </source>
</reference>
<sequence length="323" mass="34596">MTRCTGARITVLDENFIDILLPSTPRVRRYNMDQHFSSRYGELLAENGLCFLVETFTENASTKILFDAGLTAPVVLHNALHLGVDLSDVDGVVLSHGHPDHFGGINGVLEAIGHPTPVVVHPDAFDPRMIVKPHTTLPMINIGLTRDGIRQSGGHLIEARDTVPLGPGLLTSGEMKTSAEFELEAPTGRLCVHADGHVGADDINDHQVLGIDVEGHGLIVIDPCGHRGVVSAIEHMRTLTGTERLHSVLGGFHTGHPGISANRIDNTAKALAAFEPKLVAPMHCSGFPLKKAVAELIPDAFEIVTAGTVLTVGDVPPDTRTWR</sequence>
<accession>A0ABP8S428</accession>